<keyword evidence="2" id="KW-1185">Reference proteome</keyword>
<comment type="caution">
    <text evidence="1">The sequence shown here is derived from an EMBL/GenBank/DDBJ whole genome shotgun (WGS) entry which is preliminary data.</text>
</comment>
<evidence type="ECO:0000313" key="1">
    <source>
        <dbReference type="EMBL" id="KAG8058709.1"/>
    </source>
</evidence>
<evidence type="ECO:0000313" key="2">
    <source>
        <dbReference type="Proteomes" id="UP000729402"/>
    </source>
</evidence>
<accession>A0A8J5S265</accession>
<gene>
    <name evidence="1" type="ORF">GUJ93_ZPchr0002g25062</name>
</gene>
<proteinExistence type="predicted"/>
<reference evidence="1" key="2">
    <citation type="submission" date="2021-02" db="EMBL/GenBank/DDBJ databases">
        <authorList>
            <person name="Kimball J.A."/>
            <person name="Haas M.W."/>
            <person name="Macchietto M."/>
            <person name="Kono T."/>
            <person name="Duquette J."/>
            <person name="Shao M."/>
        </authorList>
    </citation>
    <scope>NUCLEOTIDE SEQUENCE</scope>
    <source>
        <tissue evidence="1">Fresh leaf tissue</tissue>
    </source>
</reference>
<organism evidence="1 2">
    <name type="scientific">Zizania palustris</name>
    <name type="common">Northern wild rice</name>
    <dbReference type="NCBI Taxonomy" id="103762"/>
    <lineage>
        <taxon>Eukaryota</taxon>
        <taxon>Viridiplantae</taxon>
        <taxon>Streptophyta</taxon>
        <taxon>Embryophyta</taxon>
        <taxon>Tracheophyta</taxon>
        <taxon>Spermatophyta</taxon>
        <taxon>Magnoliopsida</taxon>
        <taxon>Liliopsida</taxon>
        <taxon>Poales</taxon>
        <taxon>Poaceae</taxon>
        <taxon>BOP clade</taxon>
        <taxon>Oryzoideae</taxon>
        <taxon>Oryzeae</taxon>
        <taxon>Zizaniinae</taxon>
        <taxon>Zizania</taxon>
    </lineage>
</organism>
<dbReference type="AlphaFoldDB" id="A0A8J5S265"/>
<protein>
    <submittedName>
        <fullName evidence="1">Uncharacterized protein</fullName>
    </submittedName>
</protein>
<dbReference type="Proteomes" id="UP000729402">
    <property type="component" value="Unassembled WGS sequence"/>
</dbReference>
<sequence length="81" mass="9132">MDTPRGCRKMCAALLHGTGAWRSGGAVAAATEGHREEGKRRKMNSVRAIWAFAKKHLCGWPQMAFQSESEIIMTYWLFAKF</sequence>
<reference evidence="1" key="1">
    <citation type="journal article" date="2021" name="bioRxiv">
        <title>Whole Genome Assembly and Annotation of Northern Wild Rice, Zizania palustris L., Supports a Whole Genome Duplication in the Zizania Genus.</title>
        <authorList>
            <person name="Haas M."/>
            <person name="Kono T."/>
            <person name="Macchietto M."/>
            <person name="Millas R."/>
            <person name="McGilp L."/>
            <person name="Shao M."/>
            <person name="Duquette J."/>
            <person name="Hirsch C.N."/>
            <person name="Kimball J."/>
        </authorList>
    </citation>
    <scope>NUCLEOTIDE SEQUENCE</scope>
    <source>
        <tissue evidence="1">Fresh leaf tissue</tissue>
    </source>
</reference>
<name>A0A8J5S265_ZIZPA</name>
<dbReference type="EMBL" id="JAAALK010000287">
    <property type="protein sequence ID" value="KAG8058709.1"/>
    <property type="molecule type" value="Genomic_DNA"/>
</dbReference>